<dbReference type="GO" id="GO:0030247">
    <property type="term" value="F:polysaccharide binding"/>
    <property type="evidence" value="ECO:0007669"/>
    <property type="project" value="InterPro"/>
</dbReference>
<comment type="caution">
    <text evidence="9">Lacks conserved residue(s) required for the propagation of feature annotation.</text>
</comment>
<dbReference type="PRINTS" id="PR00738">
    <property type="entry name" value="GLHYDRLASE20"/>
</dbReference>
<keyword evidence="10" id="KW-0732">Signal</keyword>
<evidence type="ECO:0000256" key="3">
    <source>
        <dbReference type="ARBA" id="ARBA00012663"/>
    </source>
</evidence>
<dbReference type="Pfam" id="PF02838">
    <property type="entry name" value="Glyco_hydro_20b"/>
    <property type="match status" value="2"/>
</dbReference>
<feature type="signal peptide" evidence="10">
    <location>
        <begin position="1"/>
        <end position="19"/>
    </location>
</feature>
<organism evidence="12 13">
    <name type="scientific">Crassostrea virginica</name>
    <name type="common">Eastern oyster</name>
    <dbReference type="NCBI Taxonomy" id="6565"/>
    <lineage>
        <taxon>Eukaryota</taxon>
        <taxon>Metazoa</taxon>
        <taxon>Spiralia</taxon>
        <taxon>Lophotrochozoa</taxon>
        <taxon>Mollusca</taxon>
        <taxon>Bivalvia</taxon>
        <taxon>Autobranchia</taxon>
        <taxon>Pteriomorphia</taxon>
        <taxon>Ostreida</taxon>
        <taxon>Ostreoidea</taxon>
        <taxon>Ostreidae</taxon>
        <taxon>Crassostrea</taxon>
    </lineage>
</organism>
<dbReference type="SMART" id="SM00254">
    <property type="entry name" value="ShKT"/>
    <property type="match status" value="2"/>
</dbReference>
<evidence type="ECO:0000256" key="6">
    <source>
        <dbReference type="ARBA" id="ARBA00030512"/>
    </source>
</evidence>
<evidence type="ECO:0000256" key="7">
    <source>
        <dbReference type="ARBA" id="ARBA00033000"/>
    </source>
</evidence>
<feature type="disulfide bond" evidence="9">
    <location>
        <begin position="23"/>
        <end position="57"/>
    </location>
</feature>
<comment type="catalytic activity">
    <reaction evidence="1">
        <text>Hydrolysis of terminal non-reducing N-acetyl-D-hexosamine residues in N-acetyl-beta-D-hexosaminides.</text>
        <dbReference type="EC" id="3.2.1.52"/>
    </reaction>
</comment>
<proteinExistence type="inferred from homology"/>
<keyword evidence="5" id="KW-0326">Glycosidase</keyword>
<evidence type="ECO:0000256" key="10">
    <source>
        <dbReference type="SAM" id="SignalP"/>
    </source>
</evidence>
<dbReference type="InterPro" id="IPR013783">
    <property type="entry name" value="Ig-like_fold"/>
</dbReference>
<dbReference type="Gene3D" id="2.60.40.290">
    <property type="match status" value="2"/>
</dbReference>
<evidence type="ECO:0000313" key="13">
    <source>
        <dbReference type="RefSeq" id="XP_022309320.1"/>
    </source>
</evidence>
<dbReference type="GO" id="GO:0004563">
    <property type="term" value="F:beta-N-acetylhexosaminidase activity"/>
    <property type="evidence" value="ECO:0007669"/>
    <property type="project" value="UniProtKB-EC"/>
</dbReference>
<dbReference type="PROSITE" id="PS51257">
    <property type="entry name" value="PROKAR_LIPOPROTEIN"/>
    <property type="match status" value="1"/>
</dbReference>
<dbReference type="SMART" id="SM01081">
    <property type="entry name" value="CHB_HEX"/>
    <property type="match status" value="2"/>
</dbReference>
<evidence type="ECO:0000256" key="4">
    <source>
        <dbReference type="ARBA" id="ARBA00022801"/>
    </source>
</evidence>
<dbReference type="InterPro" id="IPR012291">
    <property type="entry name" value="CBM2_carb-bd_dom_sf"/>
</dbReference>
<dbReference type="InterPro" id="IPR003582">
    <property type="entry name" value="ShKT_dom"/>
</dbReference>
<evidence type="ECO:0000256" key="9">
    <source>
        <dbReference type="PROSITE-ProRule" id="PRU01005"/>
    </source>
</evidence>
<dbReference type="EC" id="3.2.1.52" evidence="3"/>
<evidence type="ECO:0000259" key="11">
    <source>
        <dbReference type="PROSITE" id="PS51670"/>
    </source>
</evidence>
<dbReference type="InterPro" id="IPR015883">
    <property type="entry name" value="Glyco_hydro_20_cat"/>
</dbReference>
<dbReference type="PROSITE" id="PS51670">
    <property type="entry name" value="SHKT"/>
    <property type="match status" value="1"/>
</dbReference>
<dbReference type="InterPro" id="IPR015882">
    <property type="entry name" value="HEX_bac_N"/>
</dbReference>
<sequence length="1778" mass="203374">MDCRIILSISAALIVGCLGDNICIDKIPDCAEYTSQACDPPFVTWSQQNCPAFCGFCDPPCTNRRGDCVEYGRQACEAPYGRWASTYCAAYCGLCGEDTQGELDYIGEFLDVRVTVVDNLKNNGMKHKYSLVLTNTGSNIIKHGNWSIYFYSFFMVEPDHLPAAEGYTLPHYFLKVNHIKGCLFSITPVAGFPNLGFNQSHYSEFIAQYWDATKTDVMPNWYVASPSLQAVNIQSTATGRKFVTDFRSVRQWKRNRADQDNPFTAQQRYRRYHVRDLKKAIKLLVPTPKLVRILSNDFLGIQNMTILYEPQLQGVADYMAGKLFLPTIMGDGAMSNRSSFIRLQVDSVPTLKSMEAYRLDVNLTSKTIDIIGQSQAGVYYGIQSLLSLVSGSSDKHGVPHVLIEDEPRYGFRGMHVDVARNFRPKSDILRLLEVMAMYKMNRLHLHLSDDEGWRIEIPGLPELTSVGGKRCHDLTERNCLVPQLGSGANSSTSGSGFYSVADYKQIVEEARKRFIEVIPEIDMPGHFRAAIRAMEARHSTYGIWNQSAANEYRLIDDTDDGKYFSTQMFDDNVLNPCIESTYKFIKKVMMEIRNMHKGLKLFHFGGDEVAPGPIWVNSTKCQQLAAFQNFDASDTGRIKEYFAHRVANITADLRLNLAGWEDGFLDENGLPYRRQTLPITEVYAVAWQNIWEWGSCKRAYDLANNGYKVIMSQATHLFLDIPPEPDPEEPGLYWAARFTDALKTFRFLPDRLYENIDTTRTGEKISRADVCGDNNRNCPALTQKTNIIGIQGQIWGETILTSERFDYMLFPRILSVAERAWHRAYWEDLDKPERELAMFDDWEEFSNTIGYKELDRLKEMGIRYRVPLPGAIMADGYLKVSTEFPGHTVQFSADDGASWRDVSKGLNLTQDVLLRTRSKDGKRFSREIAFYLEEPLAVSDQHLVDYIAETLVIKYNVVSNMRSPQTFEANISLTNQGNRNLSSGNWEIYLFSTHLIQPMNYPYGDGYIFADCDMRLFHVSGSLFKLTPERQFELPVNESTTCSLAAQGYQVTKSDSIPKWYVAAEGMQAKNIKSTENENLEFVGPMDEPQQYLRFSGDVFTPFSPEERFQLNLNSAGQRIEPKEVLPTPVYIKTHNRSVTIDNTWVVLQSSVFSKEEKLIADLFNITLTSIMPKQKYIILKIAQHSHILDINETRNEAYAMDVTIETIEISVLTSKGAFYAYKTLQSMKEAHGDGINRLPVMTVRDQPRFQYRGLHLDVSRTFHPKREILRLLEAMSMYKLNMFHFHLTDDEGWRLQIPGLPELTEVGASRCHDPPEDECISPQLGSGDSKTSYGSGFYTVDDYEEILRYASDRHIQVIPEITMPIHTRAAKKSMEARYHKYVKYGNSTAARQFLLTDFDDKTEYLTMQMFSDNAINICMNSTYDFIRHVVRLIKAMHKDVQPLEMLQLGGDGMTDAWTNSTVCRQLMSAKGMNGYEELRKYFVSQLFQILNDELGLNVGVYEDMLQGDDTFMNTTELLQTRIRKMTVLNWNDIWEWGNGEGTYKLANAGYKVVIGHATHLYLDHTYEPDPLEPGAYWASRYINTKKIFSFVPSDVYFNADRDSNNKPLTSDQICPNSGRCTVLKRPENIIGLQAQVWTEVMRTERELHEMIFPRIIAVAERAWHEALWEKTENRQERIHQTDREWATFVEALRRELKRLDDIGIMYRVPPPGVRTVNGAVEVNTAIPGLSIEYTLDDRHTWSDVTPNLIIVGNHSVHFRTRSTDGSRFSRIVTIKTD</sequence>
<dbReference type="InterPro" id="IPR014756">
    <property type="entry name" value="Ig_E-set"/>
</dbReference>
<dbReference type="KEGG" id="cvn:111115043"/>
<dbReference type="SUPFAM" id="SSF81296">
    <property type="entry name" value="E set domains"/>
    <property type="match status" value="2"/>
</dbReference>
<dbReference type="Pfam" id="PF01549">
    <property type="entry name" value="ShK"/>
    <property type="match status" value="2"/>
</dbReference>
<evidence type="ECO:0000256" key="2">
    <source>
        <dbReference type="ARBA" id="ARBA00006285"/>
    </source>
</evidence>
<dbReference type="RefSeq" id="XP_022309320.1">
    <property type="nucleotide sequence ID" value="XM_022453612.1"/>
</dbReference>
<feature type="active site" description="Proton donor" evidence="8">
    <location>
        <position position="608"/>
    </location>
</feature>
<dbReference type="OrthoDB" id="428480at2759"/>
<evidence type="ECO:0000313" key="12">
    <source>
        <dbReference type="Proteomes" id="UP000694844"/>
    </source>
</evidence>
<dbReference type="PANTHER" id="PTHR22600">
    <property type="entry name" value="BETA-HEXOSAMINIDASE"/>
    <property type="match status" value="1"/>
</dbReference>
<dbReference type="PANTHER" id="PTHR22600:SF57">
    <property type="entry name" value="BETA-N-ACETYLHEXOSAMINIDASE"/>
    <property type="match status" value="1"/>
</dbReference>
<name>A0A8B8C169_CRAVI</name>
<dbReference type="InterPro" id="IPR017853">
    <property type="entry name" value="GH"/>
</dbReference>
<gene>
    <name evidence="13" type="primary">LOC111115043</name>
</gene>
<evidence type="ECO:0000256" key="1">
    <source>
        <dbReference type="ARBA" id="ARBA00001231"/>
    </source>
</evidence>
<dbReference type="InterPro" id="IPR008965">
    <property type="entry name" value="CBM2/CBM3_carb-bd_dom_sf"/>
</dbReference>
<dbReference type="Proteomes" id="UP000694844">
    <property type="component" value="Chromosome 9"/>
</dbReference>
<dbReference type="Gene3D" id="3.30.379.10">
    <property type="entry name" value="Chitobiase/beta-hexosaminidase domain 2-like"/>
    <property type="match status" value="2"/>
</dbReference>
<dbReference type="CDD" id="cd02847">
    <property type="entry name" value="E_set_Chitobiase_C"/>
    <property type="match status" value="1"/>
</dbReference>
<dbReference type="GO" id="GO:0030203">
    <property type="term" value="P:glycosaminoglycan metabolic process"/>
    <property type="evidence" value="ECO:0007669"/>
    <property type="project" value="TreeGrafter"/>
</dbReference>
<feature type="domain" description="ShKT" evidence="11">
    <location>
        <begin position="23"/>
        <end position="57"/>
    </location>
</feature>
<dbReference type="InterPro" id="IPR004866">
    <property type="entry name" value="CHB/HEX_N_dom"/>
</dbReference>
<comment type="similarity">
    <text evidence="2">Belongs to the glycosyl hydrolase 20 family.</text>
</comment>
<dbReference type="Gene3D" id="2.60.40.10">
    <property type="entry name" value="Immunoglobulins"/>
    <property type="match status" value="2"/>
</dbReference>
<dbReference type="SUPFAM" id="SSF51445">
    <property type="entry name" value="(Trans)glycosidases"/>
    <property type="match status" value="2"/>
</dbReference>
<dbReference type="Pfam" id="PF00728">
    <property type="entry name" value="Glyco_hydro_20"/>
    <property type="match status" value="2"/>
</dbReference>
<keyword evidence="9" id="KW-1015">Disulfide bond</keyword>
<evidence type="ECO:0000256" key="5">
    <source>
        <dbReference type="ARBA" id="ARBA00023295"/>
    </source>
</evidence>
<dbReference type="Gene3D" id="3.20.20.80">
    <property type="entry name" value="Glycosidases"/>
    <property type="match status" value="2"/>
</dbReference>
<dbReference type="InterPro" id="IPR004867">
    <property type="entry name" value="CHB_C_dom"/>
</dbReference>
<evidence type="ECO:0000256" key="8">
    <source>
        <dbReference type="PIRSR" id="PIRSR625705-1"/>
    </source>
</evidence>
<protein>
    <recommendedName>
        <fullName evidence="3">beta-N-acetylhexosaminidase</fullName>
        <ecNumber evidence="3">3.2.1.52</ecNumber>
    </recommendedName>
    <alternativeName>
        <fullName evidence="6">Beta-N-acetylhexosaminidase</fullName>
    </alternativeName>
    <alternativeName>
        <fullName evidence="7">N-acetyl-beta-glucosaminidase</fullName>
    </alternativeName>
</protein>
<dbReference type="SUPFAM" id="SSF55545">
    <property type="entry name" value="beta-N-acetylhexosaminidase-like domain"/>
    <property type="match status" value="2"/>
</dbReference>
<dbReference type="InterPro" id="IPR029018">
    <property type="entry name" value="Hex-like_dom2"/>
</dbReference>
<accession>A0A8B8C169</accession>
<reference evidence="13" key="1">
    <citation type="submission" date="2025-08" db="UniProtKB">
        <authorList>
            <consortium name="RefSeq"/>
        </authorList>
    </citation>
    <scope>IDENTIFICATION</scope>
    <source>
        <tissue evidence="13">Whole sample</tissue>
    </source>
</reference>
<dbReference type="SUPFAM" id="SSF49384">
    <property type="entry name" value="Carbohydrate-binding domain"/>
    <property type="match status" value="2"/>
</dbReference>
<dbReference type="Pfam" id="PF03173">
    <property type="entry name" value="CHB_HEX"/>
    <property type="match status" value="2"/>
</dbReference>
<dbReference type="GO" id="GO:0016020">
    <property type="term" value="C:membrane"/>
    <property type="evidence" value="ECO:0007669"/>
    <property type="project" value="TreeGrafter"/>
</dbReference>
<feature type="chain" id="PRO_5034510141" description="beta-N-acetylhexosaminidase" evidence="10">
    <location>
        <begin position="20"/>
        <end position="1778"/>
    </location>
</feature>
<keyword evidence="4" id="KW-0378">Hydrolase</keyword>
<dbReference type="GeneID" id="111115043"/>
<dbReference type="GO" id="GO:0005975">
    <property type="term" value="P:carbohydrate metabolic process"/>
    <property type="evidence" value="ECO:0007669"/>
    <property type="project" value="InterPro"/>
</dbReference>
<dbReference type="InterPro" id="IPR025705">
    <property type="entry name" value="Beta_hexosaminidase_sua/sub"/>
</dbReference>
<keyword evidence="12" id="KW-1185">Reference proteome</keyword>
<dbReference type="Pfam" id="PF03174">
    <property type="entry name" value="CHB_HEX_C"/>
    <property type="match status" value="2"/>
</dbReference>